<accession>A0A0D8XHH4</accession>
<evidence type="ECO:0000313" key="1">
    <source>
        <dbReference type="EMBL" id="KJH41786.1"/>
    </source>
</evidence>
<dbReference type="Proteomes" id="UP000053766">
    <property type="component" value="Unassembled WGS sequence"/>
</dbReference>
<dbReference type="AlphaFoldDB" id="A0A0D8XHH4"/>
<evidence type="ECO:0000313" key="2">
    <source>
        <dbReference type="Proteomes" id="UP000053766"/>
    </source>
</evidence>
<organism evidence="1 2">
    <name type="scientific">Dictyocaulus viviparus</name>
    <name type="common">Bovine lungworm</name>
    <dbReference type="NCBI Taxonomy" id="29172"/>
    <lineage>
        <taxon>Eukaryota</taxon>
        <taxon>Metazoa</taxon>
        <taxon>Ecdysozoa</taxon>
        <taxon>Nematoda</taxon>
        <taxon>Chromadorea</taxon>
        <taxon>Rhabditida</taxon>
        <taxon>Rhabditina</taxon>
        <taxon>Rhabditomorpha</taxon>
        <taxon>Strongyloidea</taxon>
        <taxon>Metastrongylidae</taxon>
        <taxon>Dictyocaulus</taxon>
    </lineage>
</organism>
<reference evidence="2" key="2">
    <citation type="journal article" date="2016" name="Sci. Rep.">
        <title>Dictyocaulus viviparus genome, variome and transcriptome elucidate lungworm biology and support future intervention.</title>
        <authorList>
            <person name="McNulty S.N."/>
            <person name="Strube C."/>
            <person name="Rosa B.A."/>
            <person name="Martin J.C."/>
            <person name="Tyagi R."/>
            <person name="Choi Y.J."/>
            <person name="Wang Q."/>
            <person name="Hallsworth Pepin K."/>
            <person name="Zhang X."/>
            <person name="Ozersky P."/>
            <person name="Wilson R.K."/>
            <person name="Sternberg P.W."/>
            <person name="Gasser R.B."/>
            <person name="Mitreva M."/>
        </authorList>
    </citation>
    <scope>NUCLEOTIDE SEQUENCE [LARGE SCALE GENOMIC DNA]</scope>
    <source>
        <strain evidence="2">HannoverDv2000</strain>
    </source>
</reference>
<proteinExistence type="predicted"/>
<dbReference type="EMBL" id="KN716761">
    <property type="protein sequence ID" value="KJH41786.1"/>
    <property type="molecule type" value="Genomic_DNA"/>
</dbReference>
<name>A0A0D8XHH4_DICVI</name>
<sequence>MYKIEVEKCVLFTPLLTRTNFDIRKKRWKSLMGLVIDDVSLYLIGNENH</sequence>
<reference evidence="1 2" key="1">
    <citation type="submission" date="2013-11" db="EMBL/GenBank/DDBJ databases">
        <title>Draft genome of the bovine lungworm Dictyocaulus viviparus.</title>
        <authorList>
            <person name="Mitreva M."/>
        </authorList>
    </citation>
    <scope>NUCLEOTIDE SEQUENCE [LARGE SCALE GENOMIC DNA]</scope>
    <source>
        <strain evidence="1 2">HannoverDv2000</strain>
    </source>
</reference>
<gene>
    <name evidence="1" type="ORF">DICVIV_12231</name>
</gene>
<keyword evidence="2" id="KW-1185">Reference proteome</keyword>
<protein>
    <submittedName>
        <fullName evidence="1">Uncharacterized protein</fullName>
    </submittedName>
</protein>